<proteinExistence type="predicted"/>
<sequence length="450" mass="49033">MPTPTPSPTPTSTPIPQPPRGPLAERITAARAEMQADTCFQGGVTTGCSFTEQPYRPGDFAMDPNSNEAVLVIDDFPRLPGAAIRFRKRIKNYYRFGTAGALANATSTWRVPTSLWKALDRFAYPEYDPTEQLRAVAEMAYRMYPGLNLDNVGHGATVFRLIADTNPAQPLVLLDKIDLVDVARADYCDISGSAAVQTRLTAAAQTTADNLVAMMRANNVRYVNYSAGHSYEVIRDSWATDCGAAAPAEAVLRDKLAAYAPIYAALFGTPGVMTAHAAVENDGLVNAPYDQKVAQYYNRLRAGYFAVLDSNLDEVGRGGIGGFPIWPARADADVFLNTGVEPQRPFQWNTTPLLQLDGFGLALEPITTPTTSWVTPLLLARLINIRFGTFPSRSFDDALIADIFDKVIPTSCPTQMNGRCAYQDPALHGQLEAVRLGYRPREYPGPVIGN</sequence>
<reference evidence="2 3" key="1">
    <citation type="submission" date="2020-08" db="EMBL/GenBank/DDBJ databases">
        <title>Functional genomics of gut bacteria from endangered species of beetles.</title>
        <authorList>
            <person name="Carlos-Shanley C."/>
        </authorList>
    </citation>
    <scope>NUCLEOTIDE SEQUENCE [LARGE SCALE GENOMIC DNA]</scope>
    <source>
        <strain evidence="2 3">S00224</strain>
    </source>
</reference>
<dbReference type="AlphaFoldDB" id="A0A7W7NS75"/>
<dbReference type="RefSeq" id="WP_184164695.1">
    <property type="nucleotide sequence ID" value="NZ_JACHLN010000001.1"/>
</dbReference>
<dbReference type="Proteomes" id="UP000575241">
    <property type="component" value="Unassembled WGS sequence"/>
</dbReference>
<evidence type="ECO:0000256" key="1">
    <source>
        <dbReference type="SAM" id="MobiDB-lite"/>
    </source>
</evidence>
<evidence type="ECO:0000313" key="3">
    <source>
        <dbReference type="Proteomes" id="UP000575241"/>
    </source>
</evidence>
<dbReference type="EMBL" id="JACHLN010000001">
    <property type="protein sequence ID" value="MBB4838486.1"/>
    <property type="molecule type" value="Genomic_DNA"/>
</dbReference>
<accession>A0A7W7NS75</accession>
<name>A0A7W7NS75_9SPHN</name>
<feature type="region of interest" description="Disordered" evidence="1">
    <location>
        <begin position="1"/>
        <end position="21"/>
    </location>
</feature>
<protein>
    <submittedName>
        <fullName evidence="2">Uncharacterized protein</fullName>
    </submittedName>
</protein>
<evidence type="ECO:0000313" key="2">
    <source>
        <dbReference type="EMBL" id="MBB4838486.1"/>
    </source>
</evidence>
<comment type="caution">
    <text evidence="2">The sequence shown here is derived from an EMBL/GenBank/DDBJ whole genome shotgun (WGS) entry which is preliminary data.</text>
</comment>
<organism evidence="2 3">
    <name type="scientific">Sphingomonas kyeonggiensis</name>
    <dbReference type="NCBI Taxonomy" id="1268553"/>
    <lineage>
        <taxon>Bacteria</taxon>
        <taxon>Pseudomonadati</taxon>
        <taxon>Pseudomonadota</taxon>
        <taxon>Alphaproteobacteria</taxon>
        <taxon>Sphingomonadales</taxon>
        <taxon>Sphingomonadaceae</taxon>
        <taxon>Sphingomonas</taxon>
    </lineage>
</organism>
<gene>
    <name evidence="2" type="ORF">HNP52_001537</name>
</gene>
<keyword evidence="3" id="KW-1185">Reference proteome</keyword>